<protein>
    <submittedName>
        <fullName evidence="2">Uncharacterized protein</fullName>
    </submittedName>
</protein>
<comment type="caution">
    <text evidence="2">The sequence shown here is derived from an EMBL/GenBank/DDBJ whole genome shotgun (WGS) entry which is preliminary data.</text>
</comment>
<organism evidence="2 3">
    <name type="scientific">Homarus americanus</name>
    <name type="common">American lobster</name>
    <dbReference type="NCBI Taxonomy" id="6706"/>
    <lineage>
        <taxon>Eukaryota</taxon>
        <taxon>Metazoa</taxon>
        <taxon>Ecdysozoa</taxon>
        <taxon>Arthropoda</taxon>
        <taxon>Crustacea</taxon>
        <taxon>Multicrustacea</taxon>
        <taxon>Malacostraca</taxon>
        <taxon>Eumalacostraca</taxon>
        <taxon>Eucarida</taxon>
        <taxon>Decapoda</taxon>
        <taxon>Pleocyemata</taxon>
        <taxon>Astacidea</taxon>
        <taxon>Nephropoidea</taxon>
        <taxon>Nephropidae</taxon>
        <taxon>Homarus</taxon>
    </lineage>
</organism>
<keyword evidence="3" id="KW-1185">Reference proteome</keyword>
<gene>
    <name evidence="2" type="ORF">Hamer_G021456</name>
</gene>
<dbReference type="AlphaFoldDB" id="A0A8J5JNI1"/>
<accession>A0A8J5JNI1</accession>
<reference evidence="2" key="1">
    <citation type="journal article" date="2021" name="Sci. Adv.">
        <title>The American lobster genome reveals insights on longevity, neural, and immune adaptations.</title>
        <authorList>
            <person name="Polinski J.M."/>
            <person name="Zimin A.V."/>
            <person name="Clark K.F."/>
            <person name="Kohn A.B."/>
            <person name="Sadowski N."/>
            <person name="Timp W."/>
            <person name="Ptitsyn A."/>
            <person name="Khanna P."/>
            <person name="Romanova D.Y."/>
            <person name="Williams P."/>
            <person name="Greenwood S.J."/>
            <person name="Moroz L.L."/>
            <person name="Walt D.R."/>
            <person name="Bodnar A.G."/>
        </authorList>
    </citation>
    <scope>NUCLEOTIDE SEQUENCE</scope>
    <source>
        <strain evidence="2">GMGI-L3</strain>
    </source>
</reference>
<evidence type="ECO:0000313" key="2">
    <source>
        <dbReference type="EMBL" id="KAG7157768.1"/>
    </source>
</evidence>
<evidence type="ECO:0000313" key="3">
    <source>
        <dbReference type="Proteomes" id="UP000747542"/>
    </source>
</evidence>
<dbReference type="OrthoDB" id="10550867at2759"/>
<dbReference type="Proteomes" id="UP000747542">
    <property type="component" value="Unassembled WGS sequence"/>
</dbReference>
<feature type="signal peptide" evidence="1">
    <location>
        <begin position="1"/>
        <end position="25"/>
    </location>
</feature>
<evidence type="ECO:0000256" key="1">
    <source>
        <dbReference type="SAM" id="SignalP"/>
    </source>
</evidence>
<proteinExistence type="predicted"/>
<dbReference type="EMBL" id="JAHLQT010036980">
    <property type="protein sequence ID" value="KAG7157768.1"/>
    <property type="molecule type" value="Genomic_DNA"/>
</dbReference>
<sequence length="153" mass="17290">MIAHMTSLTWTLVLALSCTSTPALSRSVDSAATGDVEKVGSSELASLEAQLSSSRIVFPGRVTSRHLHQPGMIASSSRYPSWPIRHYDTELDPLLASESREERRESGVGARRQRHLPLVQARHQMNNPWRQARERGYMPRGRPLSHSSLWYWD</sequence>
<keyword evidence="1" id="KW-0732">Signal</keyword>
<name>A0A8J5JNI1_HOMAM</name>
<feature type="chain" id="PRO_5035284703" evidence="1">
    <location>
        <begin position="26"/>
        <end position="153"/>
    </location>
</feature>